<dbReference type="GO" id="GO:0005737">
    <property type="term" value="C:cytoplasm"/>
    <property type="evidence" value="ECO:0007669"/>
    <property type="project" value="TreeGrafter"/>
</dbReference>
<organism evidence="4 5">
    <name type="scientific">Vairimorpha ceranae</name>
    <dbReference type="NCBI Taxonomy" id="40302"/>
    <lineage>
        <taxon>Eukaryota</taxon>
        <taxon>Fungi</taxon>
        <taxon>Fungi incertae sedis</taxon>
        <taxon>Microsporidia</taxon>
        <taxon>Nosematidae</taxon>
        <taxon>Vairimorpha</taxon>
    </lineage>
</organism>
<dbReference type="OrthoDB" id="2190402at2759"/>
<name>A0A0F9YVD8_9MICR</name>
<dbReference type="SUPFAM" id="SSF50998">
    <property type="entry name" value="Quinoprotein alcohol dehydrogenase-like"/>
    <property type="match status" value="1"/>
</dbReference>
<sequence length="283" mass="32851">MSCTRKKSHSSISTLLFHKDRIYAGGYEYDNVRHGNIEVYDKDLCLLMAADTQGTLDIKIFDTFIYVSTSTSIIKYNLNLEKLFEYKTGYMNTFMVIYESFIYVCTAKGTIDVYTLSLNLLYSIKVSNDILWTCAVQNNTIYCGGECGTLFCIKNKQIVYRIKFTQGITCITIYTDCLLVGSYDEHIYKIKQDNIVNKYFIGGGIWRVKQYKDLFFISCMYEGIKIINKKFDKILYQTTNNTVSMPEDISKLVYALDTNENSVIYATFYEKKISRWLIDDLLI</sequence>
<dbReference type="GO" id="GO:0061685">
    <property type="term" value="F:diphthine methylesterase activity"/>
    <property type="evidence" value="ECO:0007669"/>
    <property type="project" value="TreeGrafter"/>
</dbReference>
<comment type="pathway">
    <text evidence="3">Protein modification.</text>
</comment>
<dbReference type="GO" id="GO:0017183">
    <property type="term" value="P:protein histidyl modification to diphthamide"/>
    <property type="evidence" value="ECO:0007669"/>
    <property type="project" value="TreeGrafter"/>
</dbReference>
<comment type="caution">
    <text evidence="4">The sequence shown here is derived from an EMBL/GenBank/DDBJ whole genome shotgun (WGS) entry which is preliminary data.</text>
</comment>
<dbReference type="VEuPathDB" id="MicrosporidiaDB:G9O61_00g006700"/>
<dbReference type="GeneID" id="36320462"/>
<dbReference type="InterPro" id="IPR015943">
    <property type="entry name" value="WD40/YVTN_repeat-like_dom_sf"/>
</dbReference>
<dbReference type="VEuPathDB" id="MicrosporidiaDB:AAJ76_4000149900"/>
<dbReference type="PANTHER" id="PTHR46042">
    <property type="entry name" value="DIPHTHINE METHYLTRANSFERASE"/>
    <property type="match status" value="1"/>
</dbReference>
<evidence type="ECO:0000313" key="4">
    <source>
        <dbReference type="EMBL" id="KKO76377.1"/>
    </source>
</evidence>
<keyword evidence="5" id="KW-1185">Reference proteome</keyword>
<accession>A0A0F9YVD8</accession>
<evidence type="ECO:0000256" key="3">
    <source>
        <dbReference type="ARBA" id="ARBA00043952"/>
    </source>
</evidence>
<dbReference type="Gene3D" id="2.130.10.10">
    <property type="entry name" value="YVTN repeat-like/Quinoprotein amine dehydrogenase"/>
    <property type="match status" value="1"/>
</dbReference>
<evidence type="ECO:0000256" key="1">
    <source>
        <dbReference type="ARBA" id="ARBA00022574"/>
    </source>
</evidence>
<protein>
    <submittedName>
        <fullName evidence="4">Uncharacterized protein</fullName>
    </submittedName>
</protein>
<keyword evidence="1" id="KW-0853">WD repeat</keyword>
<dbReference type="RefSeq" id="XP_024332119.1">
    <property type="nucleotide sequence ID" value="XM_024475516.1"/>
</dbReference>
<dbReference type="AlphaFoldDB" id="A0A0F9YVD8"/>
<dbReference type="PANTHER" id="PTHR46042:SF1">
    <property type="entry name" value="DIPHTHINE METHYLTRANSFERASE"/>
    <property type="match status" value="1"/>
</dbReference>
<proteinExistence type="predicted"/>
<evidence type="ECO:0000256" key="2">
    <source>
        <dbReference type="ARBA" id="ARBA00022737"/>
    </source>
</evidence>
<dbReference type="OMA" id="FICADIH"/>
<reference evidence="4 5" key="1">
    <citation type="journal article" date="2015" name="Environ. Microbiol.">
        <title>Genome analyses suggest the presence of polyploidy and recent human-driven expansions in eight global populations of the honeybee pathogen Nosema ceranae.</title>
        <authorList>
            <person name="Pelin A."/>
            <person name="Selman M."/>
            <person name="Aris-Brosou S."/>
            <person name="Farinelli L."/>
            <person name="Corradi N."/>
        </authorList>
    </citation>
    <scope>NUCLEOTIDE SEQUENCE [LARGE SCALE GENOMIC DNA]</scope>
    <source>
        <strain evidence="4 5">PA08 1199</strain>
    </source>
</reference>
<keyword evidence="2" id="KW-0677">Repeat</keyword>
<dbReference type="InterPro" id="IPR052415">
    <property type="entry name" value="Diphthine_MTase"/>
</dbReference>
<dbReference type="InterPro" id="IPR011047">
    <property type="entry name" value="Quinoprotein_ADH-like_sf"/>
</dbReference>
<evidence type="ECO:0000313" key="5">
    <source>
        <dbReference type="Proteomes" id="UP000034350"/>
    </source>
</evidence>
<dbReference type="EMBL" id="JPQZ01000004">
    <property type="protein sequence ID" value="KKO76377.1"/>
    <property type="molecule type" value="Genomic_DNA"/>
</dbReference>
<dbReference type="VEuPathDB" id="MicrosporidiaDB:NCER_100685"/>
<dbReference type="Proteomes" id="UP000034350">
    <property type="component" value="Unassembled WGS sequence"/>
</dbReference>
<gene>
    <name evidence="4" type="ORF">AAJ76_4000149900</name>
</gene>